<dbReference type="EMBL" id="VOOR01000004">
    <property type="protein sequence ID" value="TXB68358.1"/>
    <property type="molecule type" value="Genomic_DNA"/>
</dbReference>
<evidence type="ECO:0000256" key="1">
    <source>
        <dbReference type="SAM" id="MobiDB-lite"/>
    </source>
</evidence>
<reference evidence="3 4" key="1">
    <citation type="submission" date="2019-08" db="EMBL/GenBank/DDBJ databases">
        <title>Genome of Phaeodactylibacter luteus.</title>
        <authorList>
            <person name="Bowman J.P."/>
        </authorList>
    </citation>
    <scope>NUCLEOTIDE SEQUENCE [LARGE SCALE GENOMIC DNA]</scope>
    <source>
        <strain evidence="3 4">KCTC 42180</strain>
    </source>
</reference>
<feature type="region of interest" description="Disordered" evidence="1">
    <location>
        <begin position="881"/>
        <end position="901"/>
    </location>
</feature>
<gene>
    <name evidence="3" type="ORF">FRY97_02970</name>
</gene>
<evidence type="ECO:0000313" key="4">
    <source>
        <dbReference type="Proteomes" id="UP000321580"/>
    </source>
</evidence>
<protein>
    <recommendedName>
        <fullName evidence="5">T9SS type A sorting domain-containing protein</fullName>
    </recommendedName>
</protein>
<feature type="signal peptide" evidence="2">
    <location>
        <begin position="1"/>
        <end position="28"/>
    </location>
</feature>
<dbReference type="Proteomes" id="UP000321580">
    <property type="component" value="Unassembled WGS sequence"/>
</dbReference>
<dbReference type="OrthoDB" id="1521695at2"/>
<evidence type="ECO:0008006" key="5">
    <source>
        <dbReference type="Google" id="ProtNLM"/>
    </source>
</evidence>
<organism evidence="3 4">
    <name type="scientific">Phaeodactylibacter luteus</name>
    <dbReference type="NCBI Taxonomy" id="1564516"/>
    <lineage>
        <taxon>Bacteria</taxon>
        <taxon>Pseudomonadati</taxon>
        <taxon>Bacteroidota</taxon>
        <taxon>Saprospiria</taxon>
        <taxon>Saprospirales</taxon>
        <taxon>Haliscomenobacteraceae</taxon>
        <taxon>Phaeodactylibacter</taxon>
    </lineage>
</organism>
<evidence type="ECO:0000256" key="2">
    <source>
        <dbReference type="SAM" id="SignalP"/>
    </source>
</evidence>
<feature type="chain" id="PRO_5023056792" description="T9SS type A sorting domain-containing protein" evidence="2">
    <location>
        <begin position="29"/>
        <end position="2210"/>
    </location>
</feature>
<keyword evidence="4" id="KW-1185">Reference proteome</keyword>
<accession>A0A5C6S175</accession>
<sequence>MRHLTTTAPTAAFALLFCLSSCMTSLRAQDIEVQIEIFPPYPVTLEYYLNAADNALLSLFNSGIQDQEFYLHSSIVGDNGLTAMTNSGYRPAQPLVLPAMQSLTLTGQDLADTDLGFNSIGQIDLSAISQEQLDYINFNRALPEGNYQVCIEAKDWATGASLGFSCSAPFAVFYGDMPVIYLPADGSDVAPNPMSHVTIAWEPPFTLAPTPGGFLYDLKMLDVTGQPFDDLEILMNDPGQFPLLDVRAIPDLLYNYDFPPEIELEAGHQYALRVRAVDPTGQTPVTNNGYSQITTFWYRDGSSAVSTAAPPPTGSAAQQTDCGSECEYSLASSRQPVSDAGSFSALQIGYFAIEELSFTQTAGAAASGTGTILLPFLDSVRVGVSFEEVQVDQDGRIFEGQATAVKDYTYDPGTDNPVDISTMDQILRTERLISTALGGRGRTLNLPLGIVWDVQGEHLMLGFNDMAFTPERAYGQVMYNMHYPSWGDFWASLSASNICLLPSGFGEEFLLHPAVDIPLPVGGSVALSLPGTTSAIAENIREEAAYLEVDCHGIKALGLALDAVFPRSALLPDSEDGTPGPGEVAGRITSTWARAADEAVIGSAEQPLKGYLGSLEMGPFQIPGLPGLGFTLEEGWADASDLLNPPGLVLPDNYESPDVTTAASGQPTLSPLWEGFYLKQLEVRSAEGWLFEGERLNFSVANMIIDELVTLRAQVANIADGYAGDWYLSIDTLYLDLVQWSTAETGTWSAGLSGKVGLPISGAGEYLEYSALLLPQDEGGAPDMEFLVQPDENGLSFPFMQAASANICPNSFVRMVRESGQAVFDAQLAGNMSVTFTDPVALTIPWVDFQFGYHSVDGFSNQAFSILGQAVSGQEVSCSNLPPVSSSSSGSSNSALPAPAAANSPVEANSFPISLEELRIVQQGIGQVDFRIDPRVELGGGGVNGLSADAALAVRSQMDPSSRKLAFDGIALGALSIDIDEVFGLSLEGEVEFYQEEDDRGARGSLDISMPLGFSTALNADFGVRAVRTDVAFGSTADYFGYWYVDGMIGFPGIPLGPGVNLHGLGGGVYVNMQRTDGFDNNSAGTEAMVEDILSQLPGQAGELQETPSSLKPVPAFGTYGLKLATRLAAPTPQALNMDVSIAGSFAQNIGINSLNIDGEAFLMCPLDQRETGANFWASAGLGWEKSGMDHTFSGYINLYANVAGGMIRGTGPGDLVAGVSFLAETASNKWYFHAGSPSERAGLEVDLGIVRQEVGGYFMVGHGLPATLPVPAKVNSLIGNSSGSGSNKLNNPNPVSGALQREEGDAYYGQAQGIAFGLESEVSVEVRAWALYASLETVLGFDINLTQLNGATCYIPGSGQIAPGINDWYATGQVYAGMEGAVGLKGKFLGKEREFELFQMGAAMLISGGGPNPAWAEGRAGASYRVLNGLIKGSINFDVRVGDRCEPAPEDEEIIPVIYELSPEDEAEDVSVFASDDLLAAFYLPVGERIEVPILWEPVPGVRQAIMADLEIYVDEFSLKNHATNVTVNGAQTFSTDHKALTMDTGQKLDSETDYTLKLRVKATDYTFSSQGVPFKEGNADWKEEREHTFTTGTTPFPIPDDEVLKTLPIRNQRYFLQDEINMLYRLESPTLLFTMNMGGEDYFPASTTATEYEYFFRWASYDGQPPIIKDVSHLAGKQEVELILSDLPRLQNDTYYSCQLVRKATAYRVVNGVRLGPVMDGLAIREDIIRQSGSGHAAQELSREDTLSVDIQIDPGQYAAPNEEIIYQFNFKTSRYNTLSAKLAGVSIAVEERTDGLTRYPALQFSMDENFDVFDIEGEYNEAYGGYVSLPRLEFSSTINGVAPVFYEGTGFDINGDVGIGYDAWMQDPYEHQSHQGEAGYAQFLAHSIGGFVALYEQEQPLSHDITLTVGSESRTVTRELPELDWLLATNGEFLRGQYGGQSLTYFLRDRRASGYDGPLTAGEISGAWDSFLDGQVQLGPGGYVNFSELTGSGMAQLGLALDEGPVFTLEYYAPVWTAQDIMAISQAGATLLSQTYLWDAGSVGNVGTSPGNNQGGLSGGGGITTGTGGGIVQVQSADGGLGADGSSGMITGGGGFGGGGTDAPFEPPTTVNFYADYIARHYPALLVQLDNMNAGQQYYRLEKHKGTYDFAVQPDRGFLIEQMLPGPKASRTFQYGVVGGVHAAGQAHIIASDGSLLNYQGPILSFQ</sequence>
<dbReference type="RefSeq" id="WP_147165937.1">
    <property type="nucleotide sequence ID" value="NZ_VOOR01000004.1"/>
</dbReference>
<evidence type="ECO:0000313" key="3">
    <source>
        <dbReference type="EMBL" id="TXB68358.1"/>
    </source>
</evidence>
<keyword evidence="2" id="KW-0732">Signal</keyword>
<proteinExistence type="predicted"/>
<name>A0A5C6S175_9BACT</name>
<comment type="caution">
    <text evidence="3">The sequence shown here is derived from an EMBL/GenBank/DDBJ whole genome shotgun (WGS) entry which is preliminary data.</text>
</comment>